<keyword evidence="1 5" id="KW-0805">Transcription regulation</keyword>
<name>A0A1G1VBW6_9BACT</name>
<evidence type="ECO:0000256" key="3">
    <source>
        <dbReference type="ARBA" id="ARBA00023125"/>
    </source>
</evidence>
<dbReference type="Pfam" id="PF04539">
    <property type="entry name" value="Sigma70_r3"/>
    <property type="match status" value="1"/>
</dbReference>
<dbReference type="SUPFAM" id="SSF88946">
    <property type="entry name" value="Sigma2 domain of RNA polymerase sigma factors"/>
    <property type="match status" value="1"/>
</dbReference>
<gene>
    <name evidence="8" type="ORF">A3A77_03015</name>
</gene>
<dbReference type="InterPro" id="IPR013325">
    <property type="entry name" value="RNA_pol_sigma_r2"/>
</dbReference>
<dbReference type="AlphaFoldDB" id="A0A1G1VBW6"/>
<comment type="function">
    <text evidence="5">Sigma factors are initiation factors that promote the attachment of RNA polymerase to specific initiation sites and are then released.</text>
</comment>
<dbReference type="NCBIfam" id="TIGR02937">
    <property type="entry name" value="sigma70-ECF"/>
    <property type="match status" value="1"/>
</dbReference>
<dbReference type="GO" id="GO:0016987">
    <property type="term" value="F:sigma factor activity"/>
    <property type="evidence" value="ECO:0007669"/>
    <property type="project" value="UniProtKB-KW"/>
</dbReference>
<dbReference type="InterPro" id="IPR000943">
    <property type="entry name" value="RNA_pol_sigma70"/>
</dbReference>
<reference evidence="8 9" key="1">
    <citation type="journal article" date="2016" name="Nat. Commun.">
        <title>Thousands of microbial genomes shed light on interconnected biogeochemical processes in an aquifer system.</title>
        <authorList>
            <person name="Anantharaman K."/>
            <person name="Brown C.T."/>
            <person name="Hug L.A."/>
            <person name="Sharon I."/>
            <person name="Castelle C.J."/>
            <person name="Probst A.J."/>
            <person name="Thomas B.C."/>
            <person name="Singh A."/>
            <person name="Wilkins M.J."/>
            <person name="Karaoz U."/>
            <person name="Brodie E.L."/>
            <person name="Williams K.H."/>
            <person name="Hubbard S.S."/>
            <person name="Banfield J.F."/>
        </authorList>
    </citation>
    <scope>NUCLEOTIDE SEQUENCE [LARGE SCALE GENOMIC DNA]</scope>
</reference>
<dbReference type="PROSITE" id="PS00715">
    <property type="entry name" value="SIGMA70_1"/>
    <property type="match status" value="1"/>
</dbReference>
<dbReference type="Pfam" id="PF00140">
    <property type="entry name" value="Sigma70_r1_2"/>
    <property type="match status" value="1"/>
</dbReference>
<dbReference type="SUPFAM" id="SSF88659">
    <property type="entry name" value="Sigma3 and sigma4 domains of RNA polymerase sigma factors"/>
    <property type="match status" value="2"/>
</dbReference>
<dbReference type="GO" id="GO:0006352">
    <property type="term" value="P:DNA-templated transcription initiation"/>
    <property type="evidence" value="ECO:0007669"/>
    <property type="project" value="InterPro"/>
</dbReference>
<dbReference type="EMBL" id="MHCC01000024">
    <property type="protein sequence ID" value="OGY12821.1"/>
    <property type="molecule type" value="Genomic_DNA"/>
</dbReference>
<dbReference type="GO" id="GO:0003677">
    <property type="term" value="F:DNA binding"/>
    <property type="evidence" value="ECO:0007669"/>
    <property type="project" value="UniProtKB-KW"/>
</dbReference>
<dbReference type="InterPro" id="IPR014284">
    <property type="entry name" value="RNA_pol_sigma-70_dom"/>
</dbReference>
<accession>A0A1G1VBW6</accession>
<evidence type="ECO:0000259" key="7">
    <source>
        <dbReference type="PROSITE" id="PS00716"/>
    </source>
</evidence>
<dbReference type="Pfam" id="PF04542">
    <property type="entry name" value="Sigma70_r2"/>
    <property type="match status" value="1"/>
</dbReference>
<dbReference type="PRINTS" id="PR00046">
    <property type="entry name" value="SIGMA70FCT"/>
</dbReference>
<dbReference type="Gene3D" id="1.20.120.1810">
    <property type="match status" value="2"/>
</dbReference>
<evidence type="ECO:0000256" key="2">
    <source>
        <dbReference type="ARBA" id="ARBA00023082"/>
    </source>
</evidence>
<dbReference type="InterPro" id="IPR007630">
    <property type="entry name" value="RNA_pol_sigma70_r4"/>
</dbReference>
<dbReference type="Proteomes" id="UP000178659">
    <property type="component" value="Unassembled WGS sequence"/>
</dbReference>
<evidence type="ECO:0000259" key="6">
    <source>
        <dbReference type="PROSITE" id="PS00715"/>
    </source>
</evidence>
<dbReference type="InterPro" id="IPR007624">
    <property type="entry name" value="RNA_pol_sigma70_r3"/>
</dbReference>
<evidence type="ECO:0000313" key="8">
    <source>
        <dbReference type="EMBL" id="OGY12821.1"/>
    </source>
</evidence>
<comment type="similarity">
    <text evidence="5">Belongs to the sigma-70 factor family.</text>
</comment>
<dbReference type="InterPro" id="IPR009042">
    <property type="entry name" value="RNA_pol_sigma70_r1_2"/>
</dbReference>
<proteinExistence type="inferred from homology"/>
<keyword evidence="4 5" id="KW-0804">Transcription</keyword>
<evidence type="ECO:0000256" key="5">
    <source>
        <dbReference type="RuleBase" id="RU362124"/>
    </source>
</evidence>
<evidence type="ECO:0000256" key="4">
    <source>
        <dbReference type="ARBA" id="ARBA00023163"/>
    </source>
</evidence>
<dbReference type="PANTHER" id="PTHR30603:SF47">
    <property type="entry name" value="RNA POLYMERASE SIGMA FACTOR SIGD, CHLOROPLASTIC"/>
    <property type="match status" value="1"/>
</dbReference>
<evidence type="ECO:0000256" key="1">
    <source>
        <dbReference type="ARBA" id="ARBA00023015"/>
    </source>
</evidence>
<dbReference type="InterPro" id="IPR013324">
    <property type="entry name" value="RNA_pol_sigma_r3/r4-like"/>
</dbReference>
<dbReference type="PROSITE" id="PS00716">
    <property type="entry name" value="SIGMA70_2"/>
    <property type="match status" value="1"/>
</dbReference>
<comment type="caution">
    <text evidence="8">The sequence shown here is derived from an EMBL/GenBank/DDBJ whole genome shotgun (WGS) entry which is preliminary data.</text>
</comment>
<dbReference type="Pfam" id="PF04545">
    <property type="entry name" value="Sigma70_r4"/>
    <property type="match status" value="1"/>
</dbReference>
<dbReference type="InterPro" id="IPR050239">
    <property type="entry name" value="Sigma-70_RNA_pol_init_factors"/>
</dbReference>
<evidence type="ECO:0000313" key="9">
    <source>
        <dbReference type="Proteomes" id="UP000178659"/>
    </source>
</evidence>
<dbReference type="InterPro" id="IPR007627">
    <property type="entry name" value="RNA_pol_sigma70_r2"/>
</dbReference>
<dbReference type="PANTHER" id="PTHR30603">
    <property type="entry name" value="RNA POLYMERASE SIGMA FACTOR RPO"/>
    <property type="match status" value="1"/>
</dbReference>
<keyword evidence="3 5" id="KW-0238">DNA-binding</keyword>
<keyword evidence="2 5" id="KW-0731">Sigma factor</keyword>
<organism evidence="8 9">
    <name type="scientific">Candidatus Blackburnbacteria bacterium RIFCSPLOWO2_01_FULL_40_20</name>
    <dbReference type="NCBI Taxonomy" id="1797519"/>
    <lineage>
        <taxon>Bacteria</taxon>
        <taxon>Candidatus Blackburniibacteriota</taxon>
    </lineage>
</organism>
<feature type="domain" description="RNA polymerase sigma-70" evidence="7">
    <location>
        <begin position="287"/>
        <end position="313"/>
    </location>
</feature>
<dbReference type="Gene3D" id="1.10.10.10">
    <property type="entry name" value="Winged helix-like DNA-binding domain superfamily/Winged helix DNA-binding domain"/>
    <property type="match status" value="2"/>
</dbReference>
<dbReference type="InterPro" id="IPR036388">
    <property type="entry name" value="WH-like_DNA-bd_sf"/>
</dbReference>
<protein>
    <recommendedName>
        <fullName evidence="5">RNA polymerase sigma factor</fullName>
    </recommendedName>
</protein>
<feature type="domain" description="RNA polymerase sigma-70" evidence="6">
    <location>
        <begin position="111"/>
        <end position="124"/>
    </location>
</feature>
<sequence length="346" mass="39700">MIREMPPPYTFEPQTPDCFDGPQNPIERYLTEITQFPLLTRQDEVYLAQKIERGKKASDALAHTMDLAKRTDLEERIETGNTAFEKLVQSNLRLVVSRAKKQMNHRVPLLDLIQEGNLGLIHAIGKFDWKKGFKFSTYAVHWIDHYITRALQNQPDGPRIPVWAHEKNAQINKVEAYLTQELGRTPELSELAVSAGLPGEKITFIRDLFKPHLSLEKPLHENEEAILSETLASPNADGTDELAFTRVNRERALELLAEAMPNTQNKERDIKIAIARLLGEENGKELTLEEIARRYGLTRERVRQVQRKILDALKNPKRRASVALIQFAREGVARRKKKKKHPVDNN</sequence>